<dbReference type="InterPro" id="IPR056426">
    <property type="entry name" value="BTB_BTBDG"/>
</dbReference>
<organism evidence="6 7">
    <name type="scientific">Geotrypetes seraphini</name>
    <name type="common">Gaboon caecilian</name>
    <name type="synonym">Caecilia seraphini</name>
    <dbReference type="NCBI Taxonomy" id="260995"/>
    <lineage>
        <taxon>Eukaryota</taxon>
        <taxon>Metazoa</taxon>
        <taxon>Chordata</taxon>
        <taxon>Craniata</taxon>
        <taxon>Vertebrata</taxon>
        <taxon>Euteleostomi</taxon>
        <taxon>Amphibia</taxon>
        <taxon>Gymnophiona</taxon>
        <taxon>Geotrypetes</taxon>
    </lineage>
</organism>
<feature type="domain" description="BTBDG BTB/POZ" evidence="5">
    <location>
        <begin position="202"/>
        <end position="278"/>
    </location>
</feature>
<name>A0A6P8RBG4_GEOSA</name>
<dbReference type="PANTHER" id="PTHR46843:SF1">
    <property type="entry name" value="BTB_POZ DOMAIN-CONTAINING PROTEIN 16"/>
    <property type="match status" value="1"/>
</dbReference>
<reference evidence="7" key="1">
    <citation type="submission" date="2025-08" db="UniProtKB">
        <authorList>
            <consortium name="RefSeq"/>
        </authorList>
    </citation>
    <scope>IDENTIFICATION</scope>
</reference>
<sequence length="587" mass="67447">MLFLRASTNPMQRTERKQAGFTNRWQLSHSLDSDLLGSSQAFKAVRHSFSSSLLHIMTAGSMSSLSEDSASELGSLPSLMQEKSMSLPCIVPSEASSSLEQTMPKRRHSWYCDQVIEDIFSYHSKSLTEGMEPEISLECLGIIWELHRPYLIKSNTLAKLFMKAVQEDTSHDLETDRQDRGEPAAQRKREKPWKLPVSPESIIHALGGRRSPTQNKHKKITLSLDIQDNMVTRTGFAIALRNLYCSECVVDMENVLGVLASADVLQIPSLFYHCLNMMKTGISSSTISSFYNIAERYNQERLKEECEHWLAVNLVPKLRSQAYLGQIPEDLLHKVLTSARLFTFSEYHLFKTVLYWIYLKENPTCHILPAHSIILTFFKSFPKASCFLESEVGQKYMPLFRCLRLYGITDARQLEEIENINILPLKWLFRILSCHYQALQAGGDSVLHTDFFTQMVRAGLIVEQNPDYHTQLFSRYGFFFQLKVLKQHSSDFSFFMQRLNPTVPNLPFCINPRSCFCLDEEREVSYEIQVLALEDGIWQEYKTGLLTQTFGLTNKTCKSKTQQMNPETNGIAHIYQQAEIEKLISRF</sequence>
<dbReference type="RefSeq" id="XP_033798613.1">
    <property type="nucleotide sequence ID" value="XM_033942722.1"/>
</dbReference>
<feature type="domain" description="BTB/POZ" evidence="4">
    <location>
        <begin position="456"/>
        <end position="560"/>
    </location>
</feature>
<dbReference type="AlphaFoldDB" id="A0A6P8RBG4"/>
<dbReference type="KEGG" id="gsh:117359602"/>
<dbReference type="Pfam" id="PF21059">
    <property type="entry name" value="BTBD16_C"/>
    <property type="match status" value="1"/>
</dbReference>
<evidence type="ECO:0000313" key="6">
    <source>
        <dbReference type="Proteomes" id="UP000515159"/>
    </source>
</evidence>
<keyword evidence="6" id="KW-1185">Reference proteome</keyword>
<dbReference type="InterPro" id="IPR011333">
    <property type="entry name" value="SKP1/BTB/POZ_sf"/>
</dbReference>
<feature type="domain" description="BACK" evidence="3">
    <location>
        <begin position="290"/>
        <end position="362"/>
    </location>
</feature>
<protein>
    <recommendedName>
        <fullName evidence="1">BTB/POZ domain-containing protein 16</fullName>
    </recommendedName>
</protein>
<accession>A0A6P8RBG4</accession>
<dbReference type="Proteomes" id="UP000515159">
    <property type="component" value="Chromosome 4"/>
</dbReference>
<feature type="compositionally biased region" description="Basic and acidic residues" evidence="2">
    <location>
        <begin position="168"/>
        <end position="187"/>
    </location>
</feature>
<dbReference type="Pfam" id="PF07707">
    <property type="entry name" value="BACK"/>
    <property type="match status" value="1"/>
</dbReference>
<dbReference type="InterPro" id="IPR048859">
    <property type="entry name" value="BTBD16_C"/>
</dbReference>
<evidence type="ECO:0000256" key="1">
    <source>
        <dbReference type="ARBA" id="ARBA00016271"/>
    </source>
</evidence>
<proteinExistence type="predicted"/>
<evidence type="ECO:0000259" key="4">
    <source>
        <dbReference type="Pfam" id="PF21059"/>
    </source>
</evidence>
<dbReference type="InterPro" id="IPR011705">
    <property type="entry name" value="BACK"/>
</dbReference>
<dbReference type="OrthoDB" id="6359943at2759"/>
<evidence type="ECO:0000259" key="3">
    <source>
        <dbReference type="Pfam" id="PF07707"/>
    </source>
</evidence>
<gene>
    <name evidence="7" type="primary">BTBD16</name>
</gene>
<dbReference type="Pfam" id="PF23998">
    <property type="entry name" value="BTB_BTBDG"/>
    <property type="match status" value="2"/>
</dbReference>
<dbReference type="PANTHER" id="PTHR46843">
    <property type="entry name" value="BTB/POZ DOMAIN-CONTAINING PROTEIN 16"/>
    <property type="match status" value="1"/>
</dbReference>
<dbReference type="GeneID" id="117359602"/>
<feature type="domain" description="BTBDG BTB/POZ" evidence="5">
    <location>
        <begin position="135"/>
        <end position="192"/>
    </location>
</feature>
<dbReference type="InterPro" id="IPR042833">
    <property type="entry name" value="BTBD16"/>
</dbReference>
<dbReference type="Gene3D" id="1.25.40.420">
    <property type="match status" value="1"/>
</dbReference>
<dbReference type="FunCoup" id="A0A6P8RBG4">
    <property type="interactions" value="7"/>
</dbReference>
<evidence type="ECO:0000256" key="2">
    <source>
        <dbReference type="SAM" id="MobiDB-lite"/>
    </source>
</evidence>
<dbReference type="Gene3D" id="3.30.710.10">
    <property type="entry name" value="Potassium Channel Kv1.1, Chain A"/>
    <property type="match status" value="1"/>
</dbReference>
<evidence type="ECO:0000259" key="5">
    <source>
        <dbReference type="Pfam" id="PF23998"/>
    </source>
</evidence>
<feature type="region of interest" description="Disordered" evidence="2">
    <location>
        <begin position="168"/>
        <end position="192"/>
    </location>
</feature>
<dbReference type="InParanoid" id="A0A6P8RBG4"/>
<dbReference type="SUPFAM" id="SSF54695">
    <property type="entry name" value="POZ domain"/>
    <property type="match status" value="1"/>
</dbReference>
<evidence type="ECO:0000313" key="7">
    <source>
        <dbReference type="RefSeq" id="XP_033798613.1"/>
    </source>
</evidence>
<dbReference type="CTD" id="118663"/>